<gene>
    <name evidence="2" type="ORF">GSUB_02200</name>
</gene>
<keyword evidence="1" id="KW-0812">Transmembrane</keyword>
<keyword evidence="1" id="KW-1133">Transmembrane helix</keyword>
<evidence type="ECO:0000313" key="2">
    <source>
        <dbReference type="EMBL" id="AJF05614.1"/>
    </source>
</evidence>
<dbReference type="STRING" id="483547.GSUB_02200"/>
<evidence type="ECO:0008006" key="4">
    <source>
        <dbReference type="Google" id="ProtNLM"/>
    </source>
</evidence>
<sequence>MHTAADRADSGTTHFWAKLAIITIVVLIGVLGLWLNARYCLLCTDPQKLDRGLGLVVAAENENATRRGWGMISRAADNGHMPAVIARAELSLPQLPERYLRSYPEAGKDARRFLPVSEKQAVIDWRLLAQRKDLDENTQYNLGVLIRQGLLQEEDIGGSAADYFQRLADNNNPFGLFALGHQLHLAGDYRKAANKFTAAFAAGRHPEAAIFMGDYHLYGRGMWPDPYRARYWYRRALHAAQRSPYQNLSGNLKLTAEKRLQLVEKRIQALPDTPPRTIEYRVTGTPKESRVLVGSGNNPVGKVFHQNGKQIKARYDGGEAPLNQTVDSITQGIDWIMQTHVTQIYGDKTPVKLRLVQD</sequence>
<dbReference type="SUPFAM" id="SSF81901">
    <property type="entry name" value="HCP-like"/>
    <property type="match status" value="1"/>
</dbReference>
<dbReference type="RefSeq" id="WP_040198996.1">
    <property type="nucleotide sequence ID" value="NZ_CP010311.1"/>
</dbReference>
<evidence type="ECO:0000256" key="1">
    <source>
        <dbReference type="SAM" id="Phobius"/>
    </source>
</evidence>
<organism evidence="2 3">
    <name type="scientific">Geoalkalibacter subterraneus</name>
    <dbReference type="NCBI Taxonomy" id="483547"/>
    <lineage>
        <taxon>Bacteria</taxon>
        <taxon>Pseudomonadati</taxon>
        <taxon>Thermodesulfobacteriota</taxon>
        <taxon>Desulfuromonadia</taxon>
        <taxon>Desulfuromonadales</taxon>
        <taxon>Geoalkalibacteraceae</taxon>
        <taxon>Geoalkalibacter</taxon>
    </lineage>
</organism>
<dbReference type="PANTHER" id="PTHR11102">
    <property type="entry name" value="SEL-1-LIKE PROTEIN"/>
    <property type="match status" value="1"/>
</dbReference>
<keyword evidence="1" id="KW-0472">Membrane</keyword>
<dbReference type="PANTHER" id="PTHR11102:SF160">
    <property type="entry name" value="ERAD-ASSOCIATED E3 UBIQUITIN-PROTEIN LIGASE COMPONENT HRD3"/>
    <property type="match status" value="1"/>
</dbReference>
<name>A0A0B5FLV4_9BACT</name>
<reference evidence="2 3" key="1">
    <citation type="journal article" date="2015" name="Genome Announc.">
        <title>Genomes of Geoalkalibacter ferrihydriticus Z-0531T and Geoalkalibacter subterraneus Red1T, Two Haloalkaliphilic Metal-Reducing Deltaproteobacteria.</title>
        <authorList>
            <person name="Badalamenti J.P."/>
            <person name="Krajmalnik-Brown R."/>
            <person name="Torres C.I."/>
            <person name="Bond D.R."/>
        </authorList>
    </citation>
    <scope>NUCLEOTIDE SEQUENCE [LARGE SCALE GENOMIC DNA]</scope>
    <source>
        <strain evidence="2 3">Red1</strain>
    </source>
</reference>
<dbReference type="AlphaFoldDB" id="A0A0B5FLV4"/>
<accession>A0A0B5FLV4</accession>
<dbReference type="InterPro" id="IPR011990">
    <property type="entry name" value="TPR-like_helical_dom_sf"/>
</dbReference>
<dbReference type="Proteomes" id="UP000035036">
    <property type="component" value="Chromosome"/>
</dbReference>
<evidence type="ECO:0000313" key="3">
    <source>
        <dbReference type="Proteomes" id="UP000035036"/>
    </source>
</evidence>
<keyword evidence="3" id="KW-1185">Reference proteome</keyword>
<protein>
    <recommendedName>
        <fullName evidence="4">Sel1 repeat family protein</fullName>
    </recommendedName>
</protein>
<dbReference type="EMBL" id="CP010311">
    <property type="protein sequence ID" value="AJF05614.1"/>
    <property type="molecule type" value="Genomic_DNA"/>
</dbReference>
<dbReference type="KEGG" id="gsb:GSUB_02200"/>
<dbReference type="SMART" id="SM00671">
    <property type="entry name" value="SEL1"/>
    <property type="match status" value="2"/>
</dbReference>
<proteinExistence type="predicted"/>
<dbReference type="HOGENOM" id="CLU_773303_0_0_7"/>
<dbReference type="InterPro" id="IPR006597">
    <property type="entry name" value="Sel1-like"/>
</dbReference>
<dbReference type="InterPro" id="IPR050767">
    <property type="entry name" value="Sel1_AlgK"/>
</dbReference>
<dbReference type="Gene3D" id="1.25.40.10">
    <property type="entry name" value="Tetratricopeptide repeat domain"/>
    <property type="match status" value="1"/>
</dbReference>
<feature type="transmembrane region" description="Helical" evidence="1">
    <location>
        <begin position="15"/>
        <end position="35"/>
    </location>
</feature>